<dbReference type="Pfam" id="PF05912">
    <property type="entry name" value="DUF870"/>
    <property type="match status" value="1"/>
</dbReference>
<keyword evidence="3" id="KW-1185">Reference proteome</keyword>
<dbReference type="EMBL" id="DS268469">
    <property type="protein sequence ID" value="EFP07926.1"/>
    <property type="molecule type" value="Genomic_DNA"/>
</dbReference>
<keyword evidence="1" id="KW-0732">Signal</keyword>
<evidence type="ECO:0000313" key="2">
    <source>
        <dbReference type="EMBL" id="EFP07926.1"/>
    </source>
</evidence>
<dbReference type="InterPro" id="IPR008588">
    <property type="entry name" value="DUF870_CAE_spp"/>
</dbReference>
<reference evidence="2" key="1">
    <citation type="submission" date="2007-07" db="EMBL/GenBank/DDBJ databases">
        <title>PCAP assembly of the Caenorhabditis remanei genome.</title>
        <authorList>
            <consortium name="The Caenorhabditis remanei Sequencing Consortium"/>
            <person name="Wilson R.K."/>
        </authorList>
    </citation>
    <scope>NUCLEOTIDE SEQUENCE [LARGE SCALE GENOMIC DNA]</scope>
    <source>
        <strain evidence="2">PB4641</strain>
    </source>
</reference>
<dbReference type="Proteomes" id="UP000008281">
    <property type="component" value="Unassembled WGS sequence"/>
</dbReference>
<dbReference type="KEGG" id="crq:GCK72_013260"/>
<dbReference type="OrthoDB" id="5908462at2759"/>
<organism evidence="3">
    <name type="scientific">Caenorhabditis remanei</name>
    <name type="common">Caenorhabditis vulgaris</name>
    <dbReference type="NCBI Taxonomy" id="31234"/>
    <lineage>
        <taxon>Eukaryota</taxon>
        <taxon>Metazoa</taxon>
        <taxon>Ecdysozoa</taxon>
        <taxon>Nematoda</taxon>
        <taxon>Chromadorea</taxon>
        <taxon>Rhabditida</taxon>
        <taxon>Rhabditina</taxon>
        <taxon>Rhabditomorpha</taxon>
        <taxon>Rhabditoidea</taxon>
        <taxon>Rhabditidae</taxon>
        <taxon>Peloderinae</taxon>
        <taxon>Caenorhabditis</taxon>
    </lineage>
</organism>
<name>E3MRL8_CAERE</name>
<dbReference type="GeneID" id="9799159"/>
<proteinExistence type="predicted"/>
<gene>
    <name evidence="2" type="ORF">CRE_14166</name>
</gene>
<dbReference type="CTD" id="9799159"/>
<sequence>MSPLWILSVVFVLLHIQGAKGYNGTANLRVDITCTVRADWCFTLTMYTVYVKQKVPIILWSKNTTILERSYCHDNRASVHPMFKNVEAESPYKLGFFGSYQLSHTCTKDGKLECMVLDHGFYIPFKLKPDYKEFLFPSGDVGVEKGTGGCKS</sequence>
<dbReference type="AlphaFoldDB" id="E3MRL8"/>
<feature type="chain" id="PRO_5003177369" evidence="1">
    <location>
        <begin position="22"/>
        <end position="152"/>
    </location>
</feature>
<evidence type="ECO:0000256" key="1">
    <source>
        <dbReference type="SAM" id="SignalP"/>
    </source>
</evidence>
<dbReference type="RefSeq" id="XP_003101268.2">
    <property type="nucleotide sequence ID" value="XM_003101220.2"/>
</dbReference>
<protein>
    <submittedName>
        <fullName evidence="2">Uncharacterized protein</fullName>
    </submittedName>
</protein>
<feature type="signal peptide" evidence="1">
    <location>
        <begin position="1"/>
        <end position="21"/>
    </location>
</feature>
<dbReference type="HOGENOM" id="CLU_1724035_0_0_1"/>
<evidence type="ECO:0000313" key="3">
    <source>
        <dbReference type="Proteomes" id="UP000008281"/>
    </source>
</evidence>
<dbReference type="InParanoid" id="E3MRL8"/>
<accession>E3MRL8</accession>